<evidence type="ECO:0000256" key="1">
    <source>
        <dbReference type="SAM" id="MobiDB-lite"/>
    </source>
</evidence>
<comment type="caution">
    <text evidence="2">The sequence shown here is derived from an EMBL/GenBank/DDBJ whole genome shotgun (WGS) entry which is preliminary data.</text>
</comment>
<evidence type="ECO:0000313" key="3">
    <source>
        <dbReference type="Proteomes" id="UP000735302"/>
    </source>
</evidence>
<dbReference type="Proteomes" id="UP000735302">
    <property type="component" value="Unassembled WGS sequence"/>
</dbReference>
<gene>
    <name evidence="2" type="ORF">PoB_002604100</name>
</gene>
<sequence>MTRGEFEQWLKHHKEHAVITIQEHHGGLEVRSTKFYTTGKIIRSTEFVSDGDAKVFQTLAFDDAFLEEEQTPSVANSEKDSDLQSLMPGM</sequence>
<dbReference type="AlphaFoldDB" id="A0AAV3ZYD2"/>
<dbReference type="EMBL" id="BLXT01003003">
    <property type="protein sequence ID" value="GFN99535.1"/>
    <property type="molecule type" value="Genomic_DNA"/>
</dbReference>
<keyword evidence="3" id="KW-1185">Reference proteome</keyword>
<accession>A0AAV3ZYD2</accession>
<proteinExistence type="predicted"/>
<evidence type="ECO:0000313" key="2">
    <source>
        <dbReference type="EMBL" id="GFN99535.1"/>
    </source>
</evidence>
<reference evidence="2 3" key="1">
    <citation type="journal article" date="2021" name="Elife">
        <title>Chloroplast acquisition without the gene transfer in kleptoplastic sea slugs, Plakobranchus ocellatus.</title>
        <authorList>
            <person name="Maeda T."/>
            <person name="Takahashi S."/>
            <person name="Yoshida T."/>
            <person name="Shimamura S."/>
            <person name="Takaki Y."/>
            <person name="Nagai Y."/>
            <person name="Toyoda A."/>
            <person name="Suzuki Y."/>
            <person name="Arimoto A."/>
            <person name="Ishii H."/>
            <person name="Satoh N."/>
            <person name="Nishiyama T."/>
            <person name="Hasebe M."/>
            <person name="Maruyama T."/>
            <person name="Minagawa J."/>
            <person name="Obokata J."/>
            <person name="Shigenobu S."/>
        </authorList>
    </citation>
    <scope>NUCLEOTIDE SEQUENCE [LARGE SCALE GENOMIC DNA]</scope>
</reference>
<protein>
    <submittedName>
        <fullName evidence="2">Uncharacterized protein</fullName>
    </submittedName>
</protein>
<organism evidence="2 3">
    <name type="scientific">Plakobranchus ocellatus</name>
    <dbReference type="NCBI Taxonomy" id="259542"/>
    <lineage>
        <taxon>Eukaryota</taxon>
        <taxon>Metazoa</taxon>
        <taxon>Spiralia</taxon>
        <taxon>Lophotrochozoa</taxon>
        <taxon>Mollusca</taxon>
        <taxon>Gastropoda</taxon>
        <taxon>Heterobranchia</taxon>
        <taxon>Euthyneura</taxon>
        <taxon>Panpulmonata</taxon>
        <taxon>Sacoglossa</taxon>
        <taxon>Placobranchoidea</taxon>
        <taxon>Plakobranchidae</taxon>
        <taxon>Plakobranchus</taxon>
    </lineage>
</organism>
<feature type="region of interest" description="Disordered" evidence="1">
    <location>
        <begin position="69"/>
        <end position="90"/>
    </location>
</feature>
<name>A0AAV3ZYD2_9GAST</name>